<gene>
    <name evidence="1" type="ORF">GCM10022218_34850</name>
</gene>
<evidence type="ECO:0000313" key="1">
    <source>
        <dbReference type="EMBL" id="GAA4180523.1"/>
    </source>
</evidence>
<reference evidence="2" key="1">
    <citation type="journal article" date="2019" name="Int. J. Syst. Evol. Microbiol.">
        <title>The Global Catalogue of Microorganisms (GCM) 10K type strain sequencing project: providing services to taxonomists for standard genome sequencing and annotation.</title>
        <authorList>
            <consortium name="The Broad Institute Genomics Platform"/>
            <consortium name="The Broad Institute Genome Sequencing Center for Infectious Disease"/>
            <person name="Wu L."/>
            <person name="Ma J."/>
        </authorList>
    </citation>
    <scope>NUCLEOTIDE SEQUENCE [LARGE SCALE GENOMIC DNA]</scope>
    <source>
        <strain evidence="2">JCM 16722</strain>
    </source>
</reference>
<keyword evidence="2" id="KW-1185">Reference proteome</keyword>
<comment type="caution">
    <text evidence="1">The sequence shown here is derived from an EMBL/GenBank/DDBJ whole genome shotgun (WGS) entry which is preliminary data.</text>
</comment>
<sequence length="115" mass="13208">MEKIGICALCKEKKKFMRAHVISKALFKSIFREYGKVHYVNVADLETPNKVQDAFFDNALYCIECDNTFSPYEQYFADLIRGRLAEIGVTANLKLLCPPNYNIDVHQDVDPILCL</sequence>
<organism evidence="1 2">
    <name type="scientific">Sphingobacterium ginsenosidimutans</name>
    <dbReference type="NCBI Taxonomy" id="687845"/>
    <lineage>
        <taxon>Bacteria</taxon>
        <taxon>Pseudomonadati</taxon>
        <taxon>Bacteroidota</taxon>
        <taxon>Sphingobacteriia</taxon>
        <taxon>Sphingobacteriales</taxon>
        <taxon>Sphingobacteriaceae</taxon>
        <taxon>Sphingobacterium</taxon>
    </lineage>
</organism>
<name>A0ABP8AA49_9SPHI</name>
<evidence type="ECO:0000313" key="2">
    <source>
        <dbReference type="Proteomes" id="UP001500167"/>
    </source>
</evidence>
<dbReference type="Proteomes" id="UP001500167">
    <property type="component" value="Unassembled WGS sequence"/>
</dbReference>
<protein>
    <submittedName>
        <fullName evidence="1">Uncharacterized protein</fullName>
    </submittedName>
</protein>
<dbReference type="RefSeq" id="WP_346087169.1">
    <property type="nucleotide sequence ID" value="NZ_BAAAZK010000007.1"/>
</dbReference>
<proteinExistence type="predicted"/>
<accession>A0ABP8AA49</accession>
<dbReference type="EMBL" id="BAAAZK010000007">
    <property type="protein sequence ID" value="GAA4180523.1"/>
    <property type="molecule type" value="Genomic_DNA"/>
</dbReference>